<reference evidence="3" key="1">
    <citation type="journal article" date="2020" name="mSystems">
        <title>Genome- and Community-Level Interaction Insights into Carbon Utilization and Element Cycling Functions of Hydrothermarchaeota in Hydrothermal Sediment.</title>
        <authorList>
            <person name="Zhou Z."/>
            <person name="Liu Y."/>
            <person name="Xu W."/>
            <person name="Pan J."/>
            <person name="Luo Z.H."/>
            <person name="Li M."/>
        </authorList>
    </citation>
    <scope>NUCLEOTIDE SEQUENCE [LARGE SCALE GENOMIC DNA]</scope>
    <source>
        <strain evidence="3">SpSt-81</strain>
    </source>
</reference>
<dbReference type="Gene3D" id="3.40.50.2000">
    <property type="entry name" value="Glycogen Phosphorylase B"/>
    <property type="match status" value="2"/>
</dbReference>
<sequence length="345" mass="39480">MNTKIKVNIIFKPGIPSARTKGGGDQTACKMLYEALKKRNDIEVYYNGLVKDGPYDILHFHSFGDVFFKYVKKENKSKIVFTAHVIADTMLGSALLAEKWKGLFSQYLLLFYNQADVVIAVSPLEVEKLKEMGVKTKIVFIPNGVDLSLFKKDENLRRKTREEFNIKDDDIVLLSVGHMIKRKGFDTFAKMAERLPQYKFVWVGGIPFSFLSGGYSEIKKIIKNPPENLILSGPCPHDELNKFYNMADIFFFPSRQENFSIAVLEASAVGLPLLLRDLKEYKEPLSPNYVSGTEETFEENIKLLAENKNLREEYSKKALKIAEKYNIERVADETVKVYKEILNLS</sequence>
<dbReference type="InterPro" id="IPR028098">
    <property type="entry name" value="Glyco_trans_4-like_N"/>
</dbReference>
<name>A0A7C3MKW6_DICTH</name>
<accession>A0A7C3MKW6</accession>
<organism evidence="3">
    <name type="scientific">Dictyoglomus thermophilum</name>
    <dbReference type="NCBI Taxonomy" id="14"/>
    <lineage>
        <taxon>Bacteria</taxon>
        <taxon>Pseudomonadati</taxon>
        <taxon>Dictyoglomota</taxon>
        <taxon>Dictyoglomia</taxon>
        <taxon>Dictyoglomales</taxon>
        <taxon>Dictyoglomaceae</taxon>
        <taxon>Dictyoglomus</taxon>
    </lineage>
</organism>
<dbReference type="InterPro" id="IPR050194">
    <property type="entry name" value="Glycosyltransferase_grp1"/>
</dbReference>
<dbReference type="GO" id="GO:0016757">
    <property type="term" value="F:glycosyltransferase activity"/>
    <property type="evidence" value="ECO:0007669"/>
    <property type="project" value="InterPro"/>
</dbReference>
<dbReference type="Pfam" id="PF00534">
    <property type="entry name" value="Glycos_transf_1"/>
    <property type="match status" value="1"/>
</dbReference>
<feature type="domain" description="Glycosyltransferase subfamily 4-like N-terminal" evidence="2">
    <location>
        <begin position="49"/>
        <end position="148"/>
    </location>
</feature>
<feature type="domain" description="Glycosyl transferase family 1" evidence="1">
    <location>
        <begin position="158"/>
        <end position="319"/>
    </location>
</feature>
<dbReference type="PANTHER" id="PTHR45947:SF3">
    <property type="entry name" value="SULFOQUINOVOSYL TRANSFERASE SQD2"/>
    <property type="match status" value="1"/>
</dbReference>
<dbReference type="InterPro" id="IPR001296">
    <property type="entry name" value="Glyco_trans_1"/>
</dbReference>
<evidence type="ECO:0000259" key="2">
    <source>
        <dbReference type="Pfam" id="PF13439"/>
    </source>
</evidence>
<proteinExistence type="predicted"/>
<dbReference type="Pfam" id="PF13439">
    <property type="entry name" value="Glyco_transf_4"/>
    <property type="match status" value="1"/>
</dbReference>
<dbReference type="SUPFAM" id="SSF53756">
    <property type="entry name" value="UDP-Glycosyltransferase/glycogen phosphorylase"/>
    <property type="match status" value="1"/>
</dbReference>
<evidence type="ECO:0000313" key="3">
    <source>
        <dbReference type="EMBL" id="HFX14127.1"/>
    </source>
</evidence>
<protein>
    <submittedName>
        <fullName evidence="3">Glycosyltransferase family 1 protein</fullName>
    </submittedName>
</protein>
<comment type="caution">
    <text evidence="3">The sequence shown here is derived from an EMBL/GenBank/DDBJ whole genome shotgun (WGS) entry which is preliminary data.</text>
</comment>
<gene>
    <name evidence="3" type="ORF">ENW00_08295</name>
</gene>
<dbReference type="AlphaFoldDB" id="A0A7C3MKW6"/>
<dbReference type="EMBL" id="DTIN01000034">
    <property type="protein sequence ID" value="HFX14127.1"/>
    <property type="molecule type" value="Genomic_DNA"/>
</dbReference>
<dbReference type="PANTHER" id="PTHR45947">
    <property type="entry name" value="SULFOQUINOVOSYL TRANSFERASE SQD2"/>
    <property type="match status" value="1"/>
</dbReference>
<keyword evidence="3" id="KW-0808">Transferase</keyword>
<dbReference type="CDD" id="cd03801">
    <property type="entry name" value="GT4_PimA-like"/>
    <property type="match status" value="1"/>
</dbReference>
<evidence type="ECO:0000259" key="1">
    <source>
        <dbReference type="Pfam" id="PF00534"/>
    </source>
</evidence>